<dbReference type="HOGENOM" id="CLU_469987_0_0_6"/>
<dbReference type="InterPro" id="IPR006183">
    <property type="entry name" value="Pgluconate_DH"/>
</dbReference>
<dbReference type="InterPro" id="IPR036291">
    <property type="entry name" value="NAD(P)-bd_dom_sf"/>
</dbReference>
<dbReference type="SUPFAM" id="SSF48179">
    <property type="entry name" value="6-phosphogluconate dehydrogenase C-terminal domain-like"/>
    <property type="match status" value="1"/>
</dbReference>
<dbReference type="SUPFAM" id="SSF51735">
    <property type="entry name" value="NAD(P)-binding Rossmann-fold domains"/>
    <property type="match status" value="2"/>
</dbReference>
<dbReference type="SMART" id="SM01350">
    <property type="entry name" value="6PGD"/>
    <property type="match status" value="1"/>
</dbReference>
<dbReference type="GO" id="GO:0006098">
    <property type="term" value="P:pentose-phosphate shunt"/>
    <property type="evidence" value="ECO:0007669"/>
    <property type="project" value="UniProtKB-UniPathway"/>
</dbReference>
<dbReference type="Pfam" id="PF00479">
    <property type="entry name" value="G6PD_N"/>
    <property type="match status" value="1"/>
</dbReference>
<dbReference type="SUPFAM" id="SSF55347">
    <property type="entry name" value="Glyceraldehyde-3-phosphate dehydrogenase-like, C-terminal domain"/>
    <property type="match status" value="1"/>
</dbReference>
<reference evidence="6 7" key="1">
    <citation type="journal article" date="2011" name="PLoS Pathog.">
        <title>Dynamic evolution of pathogenicity revealed by sequencing and comparative genomics of 19 Pseudomonas syringae isolates.</title>
        <authorList>
            <person name="Baltrus D.A."/>
            <person name="Nishimura M.T."/>
            <person name="Romanchuk A."/>
            <person name="Chang J.H."/>
            <person name="Mukhtar M.S."/>
            <person name="Cherkis K."/>
            <person name="Roach J."/>
            <person name="Grant S.R."/>
            <person name="Jones C.D."/>
            <person name="Dangl J.L."/>
        </authorList>
    </citation>
    <scope>NUCLEOTIDE SEQUENCE [LARGE SCALE GENOMIC DNA]</scope>
    <source>
        <strain evidence="7">race 4</strain>
    </source>
</reference>
<dbReference type="GO" id="GO:0019521">
    <property type="term" value="P:D-gluconate metabolic process"/>
    <property type="evidence" value="ECO:0007669"/>
    <property type="project" value="UniProtKB-KW"/>
</dbReference>
<dbReference type="InterPro" id="IPR006115">
    <property type="entry name" value="6PGDH_NADP-bd"/>
</dbReference>
<dbReference type="InterPro" id="IPR008927">
    <property type="entry name" value="6-PGluconate_DH-like_C_sf"/>
</dbReference>
<evidence type="ECO:0000256" key="3">
    <source>
        <dbReference type="ARBA" id="ARBA00023002"/>
    </source>
</evidence>
<organism evidence="6 7">
    <name type="scientific">Pseudomonas savastanoi pv. glycinea str. race 4</name>
    <dbReference type="NCBI Taxonomy" id="875330"/>
    <lineage>
        <taxon>Bacteria</taxon>
        <taxon>Pseudomonadati</taxon>
        <taxon>Pseudomonadota</taxon>
        <taxon>Gammaproteobacteria</taxon>
        <taxon>Pseudomonadales</taxon>
        <taxon>Pseudomonadaceae</taxon>
        <taxon>Pseudomonas</taxon>
    </lineage>
</organism>
<dbReference type="PANTHER" id="PTHR11811">
    <property type="entry name" value="6-PHOSPHOGLUCONATE DEHYDROGENASE"/>
    <property type="match status" value="1"/>
</dbReference>
<keyword evidence="4" id="KW-0311">Gluconate utilization</keyword>
<evidence type="ECO:0000256" key="2">
    <source>
        <dbReference type="ARBA" id="ARBA00008419"/>
    </source>
</evidence>
<dbReference type="NCBIfam" id="TIGR00872">
    <property type="entry name" value="gnd_rel"/>
    <property type="match status" value="1"/>
</dbReference>
<dbReference type="GO" id="GO:0006006">
    <property type="term" value="P:glucose metabolic process"/>
    <property type="evidence" value="ECO:0007669"/>
    <property type="project" value="InterPro"/>
</dbReference>
<dbReference type="Pfam" id="PF03446">
    <property type="entry name" value="NAD_binding_2"/>
    <property type="match status" value="1"/>
</dbReference>
<dbReference type="PROSITE" id="PS00069">
    <property type="entry name" value="G6P_DEHYDROGENASE"/>
    <property type="match status" value="1"/>
</dbReference>
<dbReference type="InterPro" id="IPR019796">
    <property type="entry name" value="G6P_DH_AS"/>
</dbReference>
<accession>F3C686</accession>
<dbReference type="Gene3D" id="1.10.1040.10">
    <property type="entry name" value="N-(1-d-carboxylethyl)-l-norvaline Dehydrogenase, domain 2"/>
    <property type="match status" value="1"/>
</dbReference>
<name>F3C686_PSESG</name>
<comment type="caution">
    <text evidence="6">The sequence shown here is derived from an EMBL/GenBank/DDBJ whole genome shotgun (WGS) entry which is preliminary data.</text>
</comment>
<evidence type="ECO:0000256" key="1">
    <source>
        <dbReference type="ARBA" id="ARBA00004959"/>
    </source>
</evidence>
<evidence type="ECO:0000256" key="4">
    <source>
        <dbReference type="ARBA" id="ARBA00023064"/>
    </source>
</evidence>
<gene>
    <name evidence="6" type="ORF">Pgy4_16234</name>
</gene>
<dbReference type="BioCyc" id="PSYR875330:G11XH-3342-MONOMER"/>
<dbReference type="NCBIfam" id="NF007161">
    <property type="entry name" value="PRK09599.1"/>
    <property type="match status" value="1"/>
</dbReference>
<dbReference type="InterPro" id="IPR004849">
    <property type="entry name" value="6DGDH_YqeC"/>
</dbReference>
<dbReference type="Gene3D" id="3.30.360.10">
    <property type="entry name" value="Dihydrodipicolinate Reductase, domain 2"/>
    <property type="match status" value="1"/>
</dbReference>
<dbReference type="AlphaFoldDB" id="F3C686"/>
<proteinExistence type="inferred from homology"/>
<dbReference type="PATRIC" id="fig|875330.6.peg.2786"/>
<dbReference type="Pfam" id="PF00393">
    <property type="entry name" value="6PGD"/>
    <property type="match status" value="1"/>
</dbReference>
<dbReference type="GO" id="GO:0050661">
    <property type="term" value="F:NADP binding"/>
    <property type="evidence" value="ECO:0007669"/>
    <property type="project" value="InterPro"/>
</dbReference>
<protein>
    <submittedName>
        <fullName evidence="6">6-phosphogluconate dehydrogenase-like protein</fullName>
    </submittedName>
</protein>
<evidence type="ECO:0000313" key="6">
    <source>
        <dbReference type="EMBL" id="EGH14368.1"/>
    </source>
</evidence>
<evidence type="ECO:0000313" key="7">
    <source>
        <dbReference type="Proteomes" id="UP000005466"/>
    </source>
</evidence>
<dbReference type="Gene3D" id="3.40.50.720">
    <property type="entry name" value="NAD(P)-binding Rossmann-like Domain"/>
    <property type="match status" value="2"/>
</dbReference>
<dbReference type="GO" id="GO:0004616">
    <property type="term" value="F:phosphogluconate dehydrogenase (decarboxylating) activity"/>
    <property type="evidence" value="ECO:0007669"/>
    <property type="project" value="InterPro"/>
</dbReference>
<dbReference type="GO" id="GO:0004345">
    <property type="term" value="F:glucose-6-phosphate dehydrogenase activity"/>
    <property type="evidence" value="ECO:0007669"/>
    <property type="project" value="InterPro"/>
</dbReference>
<feature type="domain" description="6-phosphogluconate dehydrogenase C-terminal" evidence="5">
    <location>
        <begin position="185"/>
        <end position="421"/>
    </location>
</feature>
<dbReference type="EMBL" id="ADWY01000747">
    <property type="protein sequence ID" value="EGH14368.1"/>
    <property type="molecule type" value="Genomic_DNA"/>
</dbReference>
<dbReference type="Proteomes" id="UP000005466">
    <property type="component" value="Unassembled WGS sequence"/>
</dbReference>
<evidence type="ECO:0000259" key="5">
    <source>
        <dbReference type="SMART" id="SM01350"/>
    </source>
</evidence>
<comment type="pathway">
    <text evidence="1">Carbohydrate degradation; pentose phosphate pathway.</text>
</comment>
<dbReference type="UniPathway" id="UPA00115"/>
<dbReference type="InterPro" id="IPR013328">
    <property type="entry name" value="6PGD_dom2"/>
</dbReference>
<dbReference type="PRINTS" id="PR00076">
    <property type="entry name" value="6PGDHDRGNASE"/>
</dbReference>
<dbReference type="InterPro" id="IPR022674">
    <property type="entry name" value="G6P_DH_NAD-bd"/>
</dbReference>
<keyword evidence="3" id="KW-0560">Oxidoreductase</keyword>
<comment type="similarity">
    <text evidence="2">Belongs to the 6-phosphogluconate dehydrogenase family.</text>
</comment>
<sequence>MQLGIIGLGRMGGNIARRLMLNGHTTVVYDRDEASRNALANDGSVAVAGLKEMVDALDKPRAIWVMLPAGAPTEETIQTLSQLLDADDVIIDGGNTFYKDDIRRAQELTEKGLHYVDVGTSGGVWGLERGYCMMIGGEAAVVERLDPLFATLAPGLGSIERTKGRTSTDDRAERGYIHSGPAGSGHFVKMIHNGIEYGMMQAFAEGFDLLKQKNSEHLPAEQRFDLNTADIAEVWRRGSVVSSWLLDLTADALATDPQLDAFSGSVADSGEGRWTIEAAIEQAVPVPVLSSALFARFRSRQASSYADKMLSAMRFGFWWPQGTQVMGLSRGSAEQKAEVAPPTTLFLFGAHGDLVKRLLMPALYNLSRDGLVDEGLHIVGVDHNAISDADFAKKLENFIRDEAAGKVAGGGKDPLDPALWSKLAERISYVQGDFLDDSTYQDIASKIESTGTANAVFYLATAPRFFSEVAKRLGSSGLLQENGDGFRRVVIEKPFGSDLASAVELNGCLLKVMSEKQIYRIDHYLGKETVQNILVSRFSNGLFESFWNNHYIDHVQITAGGGDRRRRNPWQFLRTHRRIA</sequence>
<dbReference type="InterPro" id="IPR006114">
    <property type="entry name" value="6PGDH_C"/>
</dbReference>